<proteinExistence type="predicted"/>
<dbReference type="EMBL" id="JAUUCC010000137">
    <property type="protein sequence ID" value="MEE2054926.1"/>
    <property type="molecule type" value="Genomic_DNA"/>
</dbReference>
<reference evidence="2 3" key="1">
    <citation type="submission" date="2023-07" db="EMBL/GenBank/DDBJ databases">
        <authorList>
            <person name="Girao M."/>
            <person name="Carvalho M.F."/>
        </authorList>
    </citation>
    <scope>NUCLEOTIDE SEQUENCE [LARGE SCALE GENOMIC DNA]</scope>
    <source>
        <strain evidence="2 3">66/93</strain>
    </source>
</reference>
<dbReference type="Pfam" id="PF25816">
    <property type="entry name" value="RamC_N"/>
    <property type="match status" value="1"/>
</dbReference>
<dbReference type="Gene3D" id="1.10.510.10">
    <property type="entry name" value="Transferase(Phosphotransferase) domain 1"/>
    <property type="match status" value="1"/>
</dbReference>
<gene>
    <name evidence="2" type="primary">lanKC</name>
    <name evidence="2" type="ORF">Q8A49_30955</name>
</gene>
<evidence type="ECO:0000259" key="1">
    <source>
        <dbReference type="PROSITE" id="PS50011"/>
    </source>
</evidence>
<dbReference type="SUPFAM" id="SSF158745">
    <property type="entry name" value="LanC-like"/>
    <property type="match status" value="1"/>
</dbReference>
<dbReference type="SMART" id="SM01260">
    <property type="entry name" value="LANC_like"/>
    <property type="match status" value="1"/>
</dbReference>
<protein>
    <submittedName>
        <fullName evidence="2">Class III lanthionine synthetase LanKC</fullName>
    </submittedName>
</protein>
<evidence type="ECO:0000313" key="3">
    <source>
        <dbReference type="Proteomes" id="UP001348641"/>
    </source>
</evidence>
<dbReference type="InterPro" id="IPR000719">
    <property type="entry name" value="Prot_kinase_dom"/>
</dbReference>
<organism evidence="2 3">
    <name type="scientific">Nocardiopsis tropica</name>
    <dbReference type="NCBI Taxonomy" id="109330"/>
    <lineage>
        <taxon>Bacteria</taxon>
        <taxon>Bacillati</taxon>
        <taxon>Actinomycetota</taxon>
        <taxon>Actinomycetes</taxon>
        <taxon>Streptosporangiales</taxon>
        <taxon>Nocardiopsidaceae</taxon>
        <taxon>Nocardiopsis</taxon>
    </lineage>
</organism>
<name>A0ABU7L043_9ACTN</name>
<dbReference type="InterPro" id="IPR058053">
    <property type="entry name" value="RamC_C"/>
</dbReference>
<dbReference type="InterPro" id="IPR057929">
    <property type="entry name" value="RamC_N"/>
</dbReference>
<sequence>MLDLFEMYTLADPLFFEEPGRLSDGSRPALVAPAEFSVDGLEPPPGWRRTRSGLWQVVAPEEPSLPEQGWKIHVSATVDDADGTCRAVWDHCTEHGIAFKYLLDMNILVAANTKYAPRASSGKLLTVYPRDEAELERTLHRLSERIGGRPGPYVLSDLRWAEGPLYVRYGAFQEMWCLDAHGSRVPALRAPDGSLVPDRRVPSFSPPPWAKLPAFLEPHLAARSSDERQPYVVEKALHFSNGGGIYLARREEDGLRVVLKEARPHAGLDRDLRDAVWRQEREEENLRRLDGVPGVPRLLGSFTLGGHRFLVQEYKEGRTLGSWGAVHHPGVTDARPGADSLAAFTARALRILGRLEEILAAVHDRGLVFGDLHANNVIVDSEDGVALIDHELAFDADREGHRAPLGAAGFSTASRTGRAVDAYALAATRLSVFLPFSRITALAPERAGAMVDVLREVFPVPPEWADEIERELAPGPRPPSSAPVRVAPEDIAAGIRASATPGRTDRLFPGDLQQFLSGGYGMAHGAAGVLWALDRAGMGRSEEHEEWLLAASRRLRSPNQGFYDGVAGLAYALDHLGHREEAADLLERNAGEPVGGVSLFSGTAGICANLVHFARGDTGSGYMDRAVPLAERLAEEVGAARGGSAVPGRAGLMRGWSGVALCLLTLYRSTGDTAWIDAAVRALHLDLDQCVTSPDGTLLVRDRGARALPNIDAGGLGVALVVRELLEHRDDGRCAESLPALSRSCHTLMYAQSDLLHGKAGQVAALSRLGGREEDLRSRVRELEWYALPFRGHTAFHGGRVPRLSMDLATGGAGVLLALAAAAGGGRPFLPFFSEPPAVPGAGSR</sequence>
<feature type="domain" description="Protein kinase" evidence="1">
    <location>
        <begin position="231"/>
        <end position="491"/>
    </location>
</feature>
<dbReference type="SUPFAM" id="SSF56112">
    <property type="entry name" value="Protein kinase-like (PK-like)"/>
    <property type="match status" value="1"/>
</dbReference>
<dbReference type="InterPro" id="IPR011009">
    <property type="entry name" value="Kinase-like_dom_sf"/>
</dbReference>
<dbReference type="PROSITE" id="PS50011">
    <property type="entry name" value="PROTEIN_KINASE_DOM"/>
    <property type="match status" value="1"/>
</dbReference>
<dbReference type="NCBIfam" id="NF038151">
    <property type="entry name" value="lanthi_synth_III"/>
    <property type="match status" value="1"/>
</dbReference>
<dbReference type="Proteomes" id="UP001348641">
    <property type="component" value="Unassembled WGS sequence"/>
</dbReference>
<dbReference type="CDD" id="cd04791">
    <property type="entry name" value="LanC_SerThrkinase"/>
    <property type="match status" value="1"/>
</dbReference>
<dbReference type="Gene3D" id="1.50.10.20">
    <property type="match status" value="1"/>
</dbReference>
<dbReference type="RefSeq" id="WP_330161737.1">
    <property type="nucleotide sequence ID" value="NZ_BAAAJA010000005.1"/>
</dbReference>
<comment type="caution">
    <text evidence="2">The sequence shown here is derived from an EMBL/GenBank/DDBJ whole genome shotgun (WGS) entry which is preliminary data.</text>
</comment>
<accession>A0ABU7L043</accession>
<dbReference type="InterPro" id="IPR053524">
    <property type="entry name" value="Aerial_hyphae_peptide-synth"/>
</dbReference>
<dbReference type="InterPro" id="IPR007822">
    <property type="entry name" value="LANC-like"/>
</dbReference>
<evidence type="ECO:0000313" key="2">
    <source>
        <dbReference type="EMBL" id="MEE2054926.1"/>
    </source>
</evidence>